<dbReference type="KEGG" id="emv:HQR01_14190"/>
<dbReference type="RefSeq" id="WP_173215671.1">
    <property type="nucleotide sequence ID" value="NZ_CP053921.1"/>
</dbReference>
<sequence>MSSVPIMETLPHLSLGVTGHRGTNPAFSANRAAVTEALNEVFARIDGILAGHEQALAPVRMHSLLVDGVDQIAAELALARQWELVAPLPFGSALNLAINARPSTVADMEALCRGDMASDPAVESHAAAIREVTQRAQLFELADRDEEVAALFREALADPGSFDKARAFDTQCSDHVALAGRVMIERTDLIVAVWDRKVRNLRGGTGHTVVSALELGTPVMVIDPASPTEWQIYTRPEELAQPLRRGEDRLEAIVEAAFLAAEADDRALEKERWHGSGSHLWSLYRRIEVVFGGEGRPFRRLSSSYETPGAIGTGSGAELIGTVAELLPPGDKVADRLASSILPQFAWADGVSSWLSDAYRSGMCYNFIFSALAVMAGVLYLPLGLMEQKWIFASIELLLLAMIVFVTLIGGRLAWHRRWFETRRVAEYLRHSPSLLMLGVARPTGRWPRGKDKEWPEHFARHCLREVGLPRVRIDRRYLRDVLERVVLRHVQEQRAYHLAKAKRLATVHHRIDRVAEKCFLLAIFSVSLFLASSAGAALGILPAHWPGAGAKLFTFLGVAFPTLGASLSGIRFFGDFERFAAISRVTAEKLGEVEKRIKLVLSGNGDSLGYACAAELVHTLEEIVVDEIESWQAVFGAKHIALPA</sequence>
<protein>
    <recommendedName>
        <fullName evidence="4">SMODS and SLOG-associating 2TM effector domain-containing protein</fullName>
    </recommendedName>
</protein>
<gene>
    <name evidence="2" type="ORF">HQR01_14190</name>
</gene>
<dbReference type="EMBL" id="CP053921">
    <property type="protein sequence ID" value="QKG72423.1"/>
    <property type="molecule type" value="Genomic_DNA"/>
</dbReference>
<name>A0A7D4B927_9SPHN</name>
<feature type="transmembrane region" description="Helical" evidence="1">
    <location>
        <begin position="553"/>
        <end position="575"/>
    </location>
</feature>
<proteinExistence type="predicted"/>
<dbReference type="Proteomes" id="UP000504693">
    <property type="component" value="Chromosome"/>
</dbReference>
<feature type="transmembrane region" description="Helical" evidence="1">
    <location>
        <begin position="364"/>
        <end position="385"/>
    </location>
</feature>
<evidence type="ECO:0000256" key="1">
    <source>
        <dbReference type="SAM" id="Phobius"/>
    </source>
</evidence>
<keyword evidence="1" id="KW-0812">Transmembrane</keyword>
<accession>A0A7D4B927</accession>
<dbReference type="AlphaFoldDB" id="A0A7D4B927"/>
<keyword evidence="3" id="KW-1185">Reference proteome</keyword>
<feature type="transmembrane region" description="Helical" evidence="1">
    <location>
        <begin position="519"/>
        <end position="541"/>
    </location>
</feature>
<keyword evidence="1" id="KW-0472">Membrane</keyword>
<reference evidence="2 3" key="1">
    <citation type="submission" date="2020-05" db="EMBL/GenBank/DDBJ databases">
        <title>Erythrobacter mangrovi sp. nov., isolated from rhizosphere soil of mangrove plant (Kandelia candel).</title>
        <authorList>
            <person name="Ye Y.H."/>
        </authorList>
    </citation>
    <scope>NUCLEOTIDE SEQUENCE [LARGE SCALE GENOMIC DNA]</scope>
    <source>
        <strain evidence="2 3">EB310</strain>
    </source>
</reference>
<feature type="transmembrane region" description="Helical" evidence="1">
    <location>
        <begin position="391"/>
        <end position="415"/>
    </location>
</feature>
<evidence type="ECO:0008006" key="4">
    <source>
        <dbReference type="Google" id="ProtNLM"/>
    </source>
</evidence>
<keyword evidence="1" id="KW-1133">Transmembrane helix</keyword>
<evidence type="ECO:0000313" key="3">
    <source>
        <dbReference type="Proteomes" id="UP000504693"/>
    </source>
</evidence>
<organism evidence="2 3">
    <name type="scientific">Erythrobacter mangrovi</name>
    <dbReference type="NCBI Taxonomy" id="2739433"/>
    <lineage>
        <taxon>Bacteria</taxon>
        <taxon>Pseudomonadati</taxon>
        <taxon>Pseudomonadota</taxon>
        <taxon>Alphaproteobacteria</taxon>
        <taxon>Sphingomonadales</taxon>
        <taxon>Erythrobacteraceae</taxon>
        <taxon>Erythrobacter/Porphyrobacter group</taxon>
        <taxon>Erythrobacter</taxon>
    </lineage>
</organism>
<evidence type="ECO:0000313" key="2">
    <source>
        <dbReference type="EMBL" id="QKG72423.1"/>
    </source>
</evidence>